<organism evidence="2 3">
    <name type="scientific">Fasciolopsis buskii</name>
    <dbReference type="NCBI Taxonomy" id="27845"/>
    <lineage>
        <taxon>Eukaryota</taxon>
        <taxon>Metazoa</taxon>
        <taxon>Spiralia</taxon>
        <taxon>Lophotrochozoa</taxon>
        <taxon>Platyhelminthes</taxon>
        <taxon>Trematoda</taxon>
        <taxon>Digenea</taxon>
        <taxon>Plagiorchiida</taxon>
        <taxon>Echinostomata</taxon>
        <taxon>Echinostomatoidea</taxon>
        <taxon>Fasciolidae</taxon>
        <taxon>Fasciolopsis</taxon>
    </lineage>
</organism>
<reference evidence="2" key="1">
    <citation type="submission" date="2019-05" db="EMBL/GenBank/DDBJ databases">
        <title>Annotation for the trematode Fasciolopsis buski.</title>
        <authorList>
            <person name="Choi Y.-J."/>
        </authorList>
    </citation>
    <scope>NUCLEOTIDE SEQUENCE</scope>
    <source>
        <strain evidence="2">HT</strain>
        <tissue evidence="2">Whole worm</tissue>
    </source>
</reference>
<evidence type="ECO:0000313" key="3">
    <source>
        <dbReference type="Proteomes" id="UP000728185"/>
    </source>
</evidence>
<comment type="caution">
    <text evidence="2">The sequence shown here is derived from an EMBL/GenBank/DDBJ whole genome shotgun (WGS) entry which is preliminary data.</text>
</comment>
<name>A0A8E0VI44_9TREM</name>
<evidence type="ECO:0000256" key="1">
    <source>
        <dbReference type="SAM" id="MobiDB-lite"/>
    </source>
</evidence>
<evidence type="ECO:0000313" key="2">
    <source>
        <dbReference type="EMBL" id="KAA0189529.1"/>
    </source>
</evidence>
<protein>
    <submittedName>
        <fullName evidence="2">Uncharacterized protein</fullName>
    </submittedName>
</protein>
<proteinExistence type="predicted"/>
<dbReference type="Proteomes" id="UP000728185">
    <property type="component" value="Unassembled WGS sequence"/>
</dbReference>
<feature type="region of interest" description="Disordered" evidence="1">
    <location>
        <begin position="81"/>
        <end position="116"/>
    </location>
</feature>
<accession>A0A8E0VI44</accession>
<keyword evidence="3" id="KW-1185">Reference proteome</keyword>
<gene>
    <name evidence="2" type="ORF">FBUS_03869</name>
</gene>
<dbReference type="AlphaFoldDB" id="A0A8E0VI44"/>
<feature type="compositionally biased region" description="Low complexity" evidence="1">
    <location>
        <begin position="86"/>
        <end position="98"/>
    </location>
</feature>
<feature type="region of interest" description="Disordered" evidence="1">
    <location>
        <begin position="1"/>
        <end position="41"/>
    </location>
</feature>
<dbReference type="EMBL" id="LUCM01007680">
    <property type="protein sequence ID" value="KAA0189529.1"/>
    <property type="molecule type" value="Genomic_DNA"/>
</dbReference>
<sequence length="116" mass="12789">MFGRKFIAESGRSSDETVPNNAFPQQYSTRKRIPNGMSDDNSFEELAVSRRNRRESRVPTLMSSGSVLDISLVSSRCDNCMPTKQLSSSRPHLARSSSQPEGPQTAEDPSGLTPIK</sequence>
<feature type="compositionally biased region" description="Polar residues" evidence="1">
    <location>
        <begin position="16"/>
        <end position="28"/>
    </location>
</feature>